<dbReference type="EMBL" id="LWDD02000544">
    <property type="protein sequence ID" value="KAE8259104.1"/>
    <property type="molecule type" value="Genomic_DNA"/>
</dbReference>
<comment type="caution">
    <text evidence="4">The sequence shown here is derived from an EMBL/GenBank/DDBJ whole genome shotgun (WGS) entry which is preliminary data.</text>
</comment>
<evidence type="ECO:0000256" key="2">
    <source>
        <dbReference type="SAM" id="Phobius"/>
    </source>
</evidence>
<keyword evidence="2" id="KW-0472">Membrane</keyword>
<protein>
    <submittedName>
        <fullName evidence="4">Uncharacterized protein</fullName>
    </submittedName>
</protein>
<name>A0A177V6K1_9BASI</name>
<sequence>MSRSSYASGDFGVRALEARPVALAALRVEHELTTPGKQWKTPVAIVGFTILGAVVVGGVYNAFLHNWGHHQNEPPHTRRFLDSSIAAKRYTPAFVVFVRPPRPQLYPNAAKGRDASDDLHRSTLRH</sequence>
<accession>A0A177V6K1</accession>
<evidence type="ECO:0000313" key="4">
    <source>
        <dbReference type="EMBL" id="KAE8259104.1"/>
    </source>
</evidence>
<reference evidence="4" key="2">
    <citation type="journal article" date="2019" name="IMA Fungus">
        <title>Genome sequencing and comparison of five Tilletia species to identify candidate genes for the detection of regulated species infecting wheat.</title>
        <authorList>
            <person name="Nguyen H.D.T."/>
            <person name="Sultana T."/>
            <person name="Kesanakurti P."/>
            <person name="Hambleton S."/>
        </authorList>
    </citation>
    <scope>NUCLEOTIDE SEQUENCE</scope>
    <source>
        <strain evidence="4">DAOMC 238032</strain>
    </source>
</reference>
<keyword evidence="2" id="KW-1133">Transmembrane helix</keyword>
<reference evidence="3" key="3">
    <citation type="submission" date="2020-10" db="EMBL/GenBank/DDBJ databases">
        <authorList>
            <person name="Sedaghatjoo S."/>
        </authorList>
    </citation>
    <scope>NUCLEOTIDE SEQUENCE</scope>
    <source>
        <strain evidence="3">AZH3</strain>
    </source>
</reference>
<proteinExistence type="predicted"/>
<evidence type="ECO:0000313" key="6">
    <source>
        <dbReference type="Proteomes" id="UP000836402"/>
    </source>
</evidence>
<evidence type="ECO:0000313" key="5">
    <source>
        <dbReference type="Proteomes" id="UP000077671"/>
    </source>
</evidence>
<reference evidence="4" key="1">
    <citation type="submission" date="2016-04" db="EMBL/GenBank/DDBJ databases">
        <authorList>
            <person name="Nguyen H.D."/>
            <person name="Kesanakurti P."/>
            <person name="Cullis J."/>
            <person name="Levesque C.A."/>
            <person name="Hambleton S."/>
        </authorList>
    </citation>
    <scope>NUCLEOTIDE SEQUENCE</scope>
    <source>
        <strain evidence="4">DAOMC 238032</strain>
    </source>
</reference>
<evidence type="ECO:0000313" key="3">
    <source>
        <dbReference type="EMBL" id="CAD6956109.1"/>
    </source>
</evidence>
<feature type="compositionally biased region" description="Basic and acidic residues" evidence="1">
    <location>
        <begin position="111"/>
        <end position="126"/>
    </location>
</feature>
<feature type="region of interest" description="Disordered" evidence="1">
    <location>
        <begin position="106"/>
        <end position="126"/>
    </location>
</feature>
<dbReference type="Proteomes" id="UP000836402">
    <property type="component" value="Unassembled WGS sequence"/>
</dbReference>
<dbReference type="EMBL" id="CAJHJG010006301">
    <property type="protein sequence ID" value="CAD6956109.1"/>
    <property type="molecule type" value="Genomic_DNA"/>
</dbReference>
<gene>
    <name evidence="4" type="ORF">A4X03_0g4191</name>
    <name evidence="3" type="ORF">JKIAZH3_G863</name>
</gene>
<keyword evidence="6" id="KW-1185">Reference proteome</keyword>
<keyword evidence="2" id="KW-0812">Transmembrane</keyword>
<organism evidence="4 5">
    <name type="scientific">Tilletia caries</name>
    <name type="common">wheat bunt fungus</name>
    <dbReference type="NCBI Taxonomy" id="13290"/>
    <lineage>
        <taxon>Eukaryota</taxon>
        <taxon>Fungi</taxon>
        <taxon>Dikarya</taxon>
        <taxon>Basidiomycota</taxon>
        <taxon>Ustilaginomycotina</taxon>
        <taxon>Exobasidiomycetes</taxon>
        <taxon>Tilletiales</taxon>
        <taxon>Tilletiaceae</taxon>
        <taxon>Tilletia</taxon>
    </lineage>
</organism>
<evidence type="ECO:0000256" key="1">
    <source>
        <dbReference type="SAM" id="MobiDB-lite"/>
    </source>
</evidence>
<feature type="transmembrane region" description="Helical" evidence="2">
    <location>
        <begin position="43"/>
        <end position="63"/>
    </location>
</feature>
<dbReference type="AlphaFoldDB" id="A0A177V6K1"/>
<dbReference type="Proteomes" id="UP000077671">
    <property type="component" value="Unassembled WGS sequence"/>
</dbReference>